<evidence type="ECO:0000256" key="4">
    <source>
        <dbReference type="ARBA" id="ARBA00023125"/>
    </source>
</evidence>
<evidence type="ECO:0000256" key="7">
    <source>
        <dbReference type="PROSITE-ProRule" id="PRU01091"/>
    </source>
</evidence>
<dbReference type="InterPro" id="IPR001867">
    <property type="entry name" value="OmpR/PhoB-type_DNA-bd"/>
</dbReference>
<dbReference type="SMART" id="SM00448">
    <property type="entry name" value="REC"/>
    <property type="match status" value="1"/>
</dbReference>
<evidence type="ECO:0000256" key="3">
    <source>
        <dbReference type="ARBA" id="ARBA00023015"/>
    </source>
</evidence>
<dbReference type="Gene3D" id="6.10.250.690">
    <property type="match status" value="1"/>
</dbReference>
<dbReference type="Pfam" id="PF00486">
    <property type="entry name" value="Trans_reg_C"/>
    <property type="match status" value="1"/>
</dbReference>
<dbReference type="CDD" id="cd00383">
    <property type="entry name" value="trans_reg_C"/>
    <property type="match status" value="1"/>
</dbReference>
<dbReference type="Gene3D" id="1.10.10.10">
    <property type="entry name" value="Winged helix-like DNA-binding domain superfamily/Winged helix DNA-binding domain"/>
    <property type="match status" value="1"/>
</dbReference>
<evidence type="ECO:0000259" key="9">
    <source>
        <dbReference type="PROSITE" id="PS51755"/>
    </source>
</evidence>
<evidence type="ECO:0000256" key="2">
    <source>
        <dbReference type="ARBA" id="ARBA00023012"/>
    </source>
</evidence>
<dbReference type="PROSITE" id="PS50110">
    <property type="entry name" value="RESPONSE_REGULATORY"/>
    <property type="match status" value="1"/>
</dbReference>
<dbReference type="PANTHER" id="PTHR48111:SF1">
    <property type="entry name" value="TWO-COMPONENT RESPONSE REGULATOR ORR33"/>
    <property type="match status" value="1"/>
</dbReference>
<dbReference type="SUPFAM" id="SSF46894">
    <property type="entry name" value="C-terminal effector domain of the bipartite response regulators"/>
    <property type="match status" value="1"/>
</dbReference>
<evidence type="ECO:0000259" key="8">
    <source>
        <dbReference type="PROSITE" id="PS50110"/>
    </source>
</evidence>
<name>A0ABX3ZK49_9BACL</name>
<dbReference type="SMART" id="SM00862">
    <property type="entry name" value="Trans_reg_C"/>
    <property type="match status" value="1"/>
</dbReference>
<gene>
    <name evidence="10" type="ORF">CBM15_05665</name>
</gene>
<dbReference type="SUPFAM" id="SSF52172">
    <property type="entry name" value="CheY-like"/>
    <property type="match status" value="1"/>
</dbReference>
<dbReference type="PANTHER" id="PTHR48111">
    <property type="entry name" value="REGULATOR OF RPOS"/>
    <property type="match status" value="1"/>
</dbReference>
<organism evidence="10 11">
    <name type="scientific">Solibacillus kalamii</name>
    <dbReference type="NCBI Taxonomy" id="1748298"/>
    <lineage>
        <taxon>Bacteria</taxon>
        <taxon>Bacillati</taxon>
        <taxon>Bacillota</taxon>
        <taxon>Bacilli</taxon>
        <taxon>Bacillales</taxon>
        <taxon>Caryophanaceae</taxon>
        <taxon>Solibacillus</taxon>
    </lineage>
</organism>
<dbReference type="InterPro" id="IPR016032">
    <property type="entry name" value="Sig_transdc_resp-reg_C-effctor"/>
</dbReference>
<proteinExistence type="predicted"/>
<feature type="DNA-binding region" description="OmpR/PhoB-type" evidence="7">
    <location>
        <begin position="130"/>
        <end position="227"/>
    </location>
</feature>
<dbReference type="Pfam" id="PF00072">
    <property type="entry name" value="Response_reg"/>
    <property type="match status" value="1"/>
</dbReference>
<keyword evidence="4 7" id="KW-0238">DNA-binding</keyword>
<comment type="caution">
    <text evidence="10">The sequence shown here is derived from an EMBL/GenBank/DDBJ whole genome shotgun (WGS) entry which is preliminary data.</text>
</comment>
<evidence type="ECO:0000256" key="5">
    <source>
        <dbReference type="ARBA" id="ARBA00023163"/>
    </source>
</evidence>
<dbReference type="PROSITE" id="PS51755">
    <property type="entry name" value="OMPR_PHOB"/>
    <property type="match status" value="1"/>
</dbReference>
<dbReference type="InterPro" id="IPR039420">
    <property type="entry name" value="WalR-like"/>
</dbReference>
<dbReference type="InterPro" id="IPR001789">
    <property type="entry name" value="Sig_transdc_resp-reg_receiver"/>
</dbReference>
<dbReference type="RefSeq" id="WP_087616142.1">
    <property type="nucleotide sequence ID" value="NZ_JAFBEY010000001.1"/>
</dbReference>
<keyword evidence="1 6" id="KW-0597">Phosphoprotein</keyword>
<keyword evidence="3" id="KW-0805">Transcription regulation</keyword>
<evidence type="ECO:0000313" key="10">
    <source>
        <dbReference type="EMBL" id="OUZ39999.1"/>
    </source>
</evidence>
<feature type="domain" description="Response regulatory" evidence="8">
    <location>
        <begin position="4"/>
        <end position="117"/>
    </location>
</feature>
<dbReference type="InterPro" id="IPR011006">
    <property type="entry name" value="CheY-like_superfamily"/>
</dbReference>
<feature type="domain" description="OmpR/PhoB-type" evidence="9">
    <location>
        <begin position="130"/>
        <end position="227"/>
    </location>
</feature>
<keyword evidence="2" id="KW-0902">Two-component regulatory system</keyword>
<accession>A0ABX3ZK49</accession>
<feature type="modified residue" description="4-aspartylphosphate" evidence="6">
    <location>
        <position position="53"/>
    </location>
</feature>
<dbReference type="EMBL" id="NHNT01000002">
    <property type="protein sequence ID" value="OUZ39999.1"/>
    <property type="molecule type" value="Genomic_DNA"/>
</dbReference>
<dbReference type="Proteomes" id="UP000196594">
    <property type="component" value="Unassembled WGS sequence"/>
</dbReference>
<dbReference type="Gene3D" id="3.40.50.2300">
    <property type="match status" value="1"/>
</dbReference>
<keyword evidence="5" id="KW-0804">Transcription</keyword>
<evidence type="ECO:0000256" key="6">
    <source>
        <dbReference type="PROSITE-ProRule" id="PRU00169"/>
    </source>
</evidence>
<evidence type="ECO:0000313" key="11">
    <source>
        <dbReference type="Proteomes" id="UP000196594"/>
    </source>
</evidence>
<dbReference type="CDD" id="cd17574">
    <property type="entry name" value="REC_OmpR"/>
    <property type="match status" value="1"/>
</dbReference>
<sequence>MTKKILVVEDDENLVNLLHIYLVKDCYEVQCVRTGKEALAAILSFEPDAMLLDWMLPDMEGIEICRQVRFEHDFPIIMISARTDELDIVLALEMGATEYIRKPFGFREMLTRLRIHLKRYERELQQQERISQMLIGPFRVDLIMFKVYKDEVEIPLTKREFKLLLHLLEQPGSIKSREEIINILDFTKGDRRTVDVHIRRLREKIEEQPSSPKWIKTKSGLGYYFNYPSQEVTYSS</sequence>
<keyword evidence="11" id="KW-1185">Reference proteome</keyword>
<dbReference type="InterPro" id="IPR036388">
    <property type="entry name" value="WH-like_DNA-bd_sf"/>
</dbReference>
<reference evidence="10 11" key="1">
    <citation type="journal article" date="2017" name="Int. J. Syst. Evol. Microbiol.">
        <title>Solibacillus kalamii sp. nov., isolated from a high-efficiency particulate arrestance filter system used in the International Space Station.</title>
        <authorList>
            <person name="Checinska Sielaff A."/>
            <person name="Kumar R.M."/>
            <person name="Pal D."/>
            <person name="Mayilraj S."/>
            <person name="Venkateswaran K."/>
        </authorList>
    </citation>
    <scope>NUCLEOTIDE SEQUENCE [LARGE SCALE GENOMIC DNA]</scope>
    <source>
        <strain evidence="10 11">ISSFR-015</strain>
    </source>
</reference>
<evidence type="ECO:0000256" key="1">
    <source>
        <dbReference type="ARBA" id="ARBA00022553"/>
    </source>
</evidence>
<protein>
    <submittedName>
        <fullName evidence="10">Two-component system response regulator</fullName>
    </submittedName>
</protein>